<keyword evidence="2" id="KW-1185">Reference proteome</keyword>
<protein>
    <submittedName>
        <fullName evidence="1">Uncharacterized protein</fullName>
    </submittedName>
</protein>
<evidence type="ECO:0000313" key="1">
    <source>
        <dbReference type="EMBL" id="CBY15034.1"/>
    </source>
</evidence>
<dbReference type="EMBL" id="FN653406">
    <property type="protein sequence ID" value="CBY15034.1"/>
    <property type="molecule type" value="Genomic_DNA"/>
</dbReference>
<name>E4XZH2_OIKDI</name>
<evidence type="ECO:0000313" key="2">
    <source>
        <dbReference type="Proteomes" id="UP000001307"/>
    </source>
</evidence>
<dbReference type="AlphaFoldDB" id="E4XZH2"/>
<accession>E4XZH2</accession>
<reference evidence="1" key="1">
    <citation type="journal article" date="2010" name="Science">
        <title>Plasticity of animal genome architecture unmasked by rapid evolution of a pelagic tunicate.</title>
        <authorList>
            <person name="Denoeud F."/>
            <person name="Henriet S."/>
            <person name="Mungpakdee S."/>
            <person name="Aury J.M."/>
            <person name="Da Silva C."/>
            <person name="Brinkmann H."/>
            <person name="Mikhaleva J."/>
            <person name="Olsen L.C."/>
            <person name="Jubin C."/>
            <person name="Canestro C."/>
            <person name="Bouquet J.M."/>
            <person name="Danks G."/>
            <person name="Poulain J."/>
            <person name="Campsteijn C."/>
            <person name="Adamski M."/>
            <person name="Cross I."/>
            <person name="Yadetie F."/>
            <person name="Muffato M."/>
            <person name="Louis A."/>
            <person name="Butcher S."/>
            <person name="Tsagkogeorga G."/>
            <person name="Konrad A."/>
            <person name="Singh S."/>
            <person name="Jensen M.F."/>
            <person name="Cong E.H."/>
            <person name="Eikeseth-Otteraa H."/>
            <person name="Noel B."/>
            <person name="Anthouard V."/>
            <person name="Porcel B.M."/>
            <person name="Kachouri-Lafond R."/>
            <person name="Nishino A."/>
            <person name="Ugolini M."/>
            <person name="Chourrout P."/>
            <person name="Nishida H."/>
            <person name="Aasland R."/>
            <person name="Huzurbazar S."/>
            <person name="Westhof E."/>
            <person name="Delsuc F."/>
            <person name="Lehrach H."/>
            <person name="Reinhardt R."/>
            <person name="Weissenbach J."/>
            <person name="Roy S.W."/>
            <person name="Artiguenave F."/>
            <person name="Postlethwait J.H."/>
            <person name="Manak J.R."/>
            <person name="Thompson E.M."/>
            <person name="Jaillon O."/>
            <person name="Du Pasquier L."/>
            <person name="Boudinot P."/>
            <person name="Liberles D.A."/>
            <person name="Volff J.N."/>
            <person name="Philippe H."/>
            <person name="Lenhard B."/>
            <person name="Roest Crollius H."/>
            <person name="Wincker P."/>
            <person name="Chourrout D."/>
        </authorList>
    </citation>
    <scope>NUCLEOTIDE SEQUENCE [LARGE SCALE GENOMIC DNA]</scope>
</reference>
<organism evidence="1">
    <name type="scientific">Oikopleura dioica</name>
    <name type="common">Tunicate</name>
    <dbReference type="NCBI Taxonomy" id="34765"/>
    <lineage>
        <taxon>Eukaryota</taxon>
        <taxon>Metazoa</taxon>
        <taxon>Chordata</taxon>
        <taxon>Tunicata</taxon>
        <taxon>Appendicularia</taxon>
        <taxon>Copelata</taxon>
        <taxon>Oikopleuridae</taxon>
        <taxon>Oikopleura</taxon>
    </lineage>
</organism>
<sequence>MSKNKQAQKTCHLLLIINGALKRFSRYLSLVAKLSGNGNFTALIVKASSSRKLVLSNQQYLKAYSRTEAPDSCSDLEDYFEADEKQEFSTRNCPDQSSNGKLFDRCGWRLSKFKKVWSCLKSQNNEMNEKICAGSSLNIV</sequence>
<dbReference type="InParanoid" id="E4XZH2"/>
<dbReference type="Proteomes" id="UP000001307">
    <property type="component" value="Unassembled WGS sequence"/>
</dbReference>
<proteinExistence type="predicted"/>
<gene>
    <name evidence="1" type="ORF">GSOID_T00010138001</name>
</gene>